<name>A0ABS4G6J7_9CLOT</name>
<dbReference type="PANTHER" id="PTHR33531">
    <property type="entry name" value="RUBRERYTHRIN SUBFAMILY"/>
    <property type="match status" value="1"/>
</dbReference>
<dbReference type="Proteomes" id="UP001519271">
    <property type="component" value="Unassembled WGS sequence"/>
</dbReference>
<evidence type="ECO:0000313" key="3">
    <source>
        <dbReference type="Proteomes" id="UP001519271"/>
    </source>
</evidence>
<dbReference type="Pfam" id="PF02915">
    <property type="entry name" value="Rubrerythrin"/>
    <property type="match status" value="1"/>
</dbReference>
<evidence type="ECO:0000313" key="2">
    <source>
        <dbReference type="EMBL" id="MBP1920072.1"/>
    </source>
</evidence>
<dbReference type="EMBL" id="JAGGKC010000023">
    <property type="protein sequence ID" value="MBP1920072.1"/>
    <property type="molecule type" value="Genomic_DNA"/>
</dbReference>
<sequence length="162" mass="18599">MNSLELALKLEDEGFRYYTEQAEKNKGNSLGEVFRMLADDEETHKKILENQNDIAGLKVEDGTSLEKAQELIKKFAIGRKVLESIPGMPDLYREAIEIETRSIEVYQALHDNAKDENSKLVYKSLVHQEKDHKAIVEEIVLHINRPGDHVESPEFGKDKTEY</sequence>
<keyword evidence="3" id="KW-1185">Reference proteome</keyword>
<dbReference type="CDD" id="cd01045">
    <property type="entry name" value="Ferritin_like_AB"/>
    <property type="match status" value="1"/>
</dbReference>
<organism evidence="2 3">
    <name type="scientific">Youngiibacter multivorans</name>
    <dbReference type="NCBI Taxonomy" id="937251"/>
    <lineage>
        <taxon>Bacteria</taxon>
        <taxon>Bacillati</taxon>
        <taxon>Bacillota</taxon>
        <taxon>Clostridia</taxon>
        <taxon>Eubacteriales</taxon>
        <taxon>Clostridiaceae</taxon>
        <taxon>Youngiibacter</taxon>
    </lineage>
</organism>
<comment type="caution">
    <text evidence="2">The sequence shown here is derived from an EMBL/GenBank/DDBJ whole genome shotgun (WGS) entry which is preliminary data.</text>
</comment>
<dbReference type="SUPFAM" id="SSF47240">
    <property type="entry name" value="Ferritin-like"/>
    <property type="match status" value="1"/>
</dbReference>
<dbReference type="InterPro" id="IPR003251">
    <property type="entry name" value="Rr_diiron-bd_dom"/>
</dbReference>
<gene>
    <name evidence="2" type="ORF">J2Z34_002570</name>
</gene>
<reference evidence="2 3" key="1">
    <citation type="submission" date="2021-03" db="EMBL/GenBank/DDBJ databases">
        <title>Genomic Encyclopedia of Type Strains, Phase IV (KMG-IV): sequencing the most valuable type-strain genomes for metagenomic binning, comparative biology and taxonomic classification.</title>
        <authorList>
            <person name="Goeker M."/>
        </authorList>
    </citation>
    <scope>NUCLEOTIDE SEQUENCE [LARGE SCALE GENOMIC DNA]</scope>
    <source>
        <strain evidence="2 3">DSM 6139</strain>
    </source>
</reference>
<evidence type="ECO:0000259" key="1">
    <source>
        <dbReference type="Pfam" id="PF02915"/>
    </source>
</evidence>
<feature type="domain" description="Rubrerythrin diiron-binding" evidence="1">
    <location>
        <begin position="3"/>
        <end position="136"/>
    </location>
</feature>
<protein>
    <submittedName>
        <fullName evidence="2">Rubrerythrin</fullName>
    </submittedName>
</protein>
<dbReference type="PANTHER" id="PTHR33531:SF7">
    <property type="entry name" value="HYPOTHETICAL MEMBRANE PROTEIN, CONSERVED"/>
    <property type="match status" value="1"/>
</dbReference>
<dbReference type="InterPro" id="IPR009078">
    <property type="entry name" value="Ferritin-like_SF"/>
</dbReference>
<dbReference type="Gene3D" id="1.20.1260.10">
    <property type="match status" value="1"/>
</dbReference>
<proteinExistence type="predicted"/>
<dbReference type="RefSeq" id="WP_209460250.1">
    <property type="nucleotide sequence ID" value="NZ_JAGGKC010000023.1"/>
</dbReference>
<dbReference type="InterPro" id="IPR012347">
    <property type="entry name" value="Ferritin-like"/>
</dbReference>
<accession>A0ABS4G6J7</accession>